<dbReference type="EMBL" id="NISJ01000008">
    <property type="protein sequence ID" value="OWQ95066.1"/>
    <property type="molecule type" value="Genomic_DNA"/>
</dbReference>
<dbReference type="SUPFAM" id="SSF56601">
    <property type="entry name" value="beta-lactamase/transpeptidase-like"/>
    <property type="match status" value="1"/>
</dbReference>
<keyword evidence="4" id="KW-1185">Reference proteome</keyword>
<reference evidence="3 4" key="1">
    <citation type="journal article" date="2002" name="Int. J. Syst. Evol. Microbiol.">
        <title>Sphingopyxis witflariensis sp. nov., isolated from activated sludge.</title>
        <authorList>
            <person name="Kampfer P."/>
            <person name="Witzenberger R."/>
            <person name="Denner E.B."/>
            <person name="Busse H.J."/>
            <person name="Neef A."/>
        </authorList>
    </citation>
    <scope>NUCLEOTIDE SEQUENCE [LARGE SCALE GENOMIC DNA]</scope>
    <source>
        <strain evidence="3 4">DSM 14551</strain>
    </source>
</reference>
<organism evidence="3 4">
    <name type="scientific">Sphingopyxis witflariensis</name>
    <dbReference type="NCBI Taxonomy" id="173675"/>
    <lineage>
        <taxon>Bacteria</taxon>
        <taxon>Pseudomonadati</taxon>
        <taxon>Pseudomonadota</taxon>
        <taxon>Alphaproteobacteria</taxon>
        <taxon>Sphingomonadales</taxon>
        <taxon>Sphingomonadaceae</taxon>
        <taxon>Sphingopyxis</taxon>
    </lineage>
</organism>
<dbReference type="PANTHER" id="PTHR43283:SF7">
    <property type="entry name" value="BETA-LACTAMASE-RELATED DOMAIN-CONTAINING PROTEIN"/>
    <property type="match status" value="1"/>
</dbReference>
<dbReference type="InterPro" id="IPR050789">
    <property type="entry name" value="Diverse_Enzym_Activities"/>
</dbReference>
<accession>A0A2D0AMU4</accession>
<dbReference type="AlphaFoldDB" id="A0A2D0AMU4"/>
<protein>
    <submittedName>
        <fullName evidence="3">Serine hydrolase</fullName>
    </submittedName>
</protein>
<dbReference type="Pfam" id="PF00144">
    <property type="entry name" value="Beta-lactamase"/>
    <property type="match status" value="1"/>
</dbReference>
<comment type="caution">
    <text evidence="3">The sequence shown here is derived from an EMBL/GenBank/DDBJ whole genome shotgun (WGS) entry which is preliminary data.</text>
</comment>
<evidence type="ECO:0000256" key="1">
    <source>
        <dbReference type="SAM" id="SignalP"/>
    </source>
</evidence>
<name>A0A2D0AMU4_9SPHN</name>
<dbReference type="PANTHER" id="PTHR43283">
    <property type="entry name" value="BETA-LACTAMASE-RELATED"/>
    <property type="match status" value="1"/>
</dbReference>
<proteinExistence type="predicted"/>
<sequence>MEMEPDLKRIAPLLLLLAGCATIPAAQAKPSPLPGCAEALVYSSAHNGVALLVLEDGKIRCRSADTSTPQELWSGTKSLVGLMAAAAVQDGLLTLDERAADTLTEWRDDPQRAAITIRQLLTMTGGQASTVGRPLGYLDSARAPLTAAPGAKFQYGPAPMQIIGEIMRRKLTVAGLDPNPRTYIEHRILTPIGVKIGSWRNGPDGAPLMPQGLVLAADEWARIGEFVRSGGTLNGTPLIDPATLVELFRGSDANPAYGLTWWLPRASAAGDPVTRSTDIVEHADKLPADLVVAAGAGDQRLYVIPSRRLTIVRQAKLDIAALAAGKASGWSDAHFLSFFLSPTSQ</sequence>
<dbReference type="Proteomes" id="UP000197097">
    <property type="component" value="Unassembled WGS sequence"/>
</dbReference>
<keyword evidence="3" id="KW-0378">Hydrolase</keyword>
<dbReference type="InterPro" id="IPR001466">
    <property type="entry name" value="Beta-lactam-related"/>
</dbReference>
<dbReference type="InterPro" id="IPR012338">
    <property type="entry name" value="Beta-lactam/transpept-like"/>
</dbReference>
<keyword evidence="1" id="KW-0732">Signal</keyword>
<evidence type="ECO:0000313" key="3">
    <source>
        <dbReference type="EMBL" id="OWQ95066.1"/>
    </source>
</evidence>
<gene>
    <name evidence="3" type="ORF">CDQ91_14140</name>
</gene>
<feature type="domain" description="Beta-lactamase-related" evidence="2">
    <location>
        <begin position="40"/>
        <end position="195"/>
    </location>
</feature>
<feature type="signal peptide" evidence="1">
    <location>
        <begin position="1"/>
        <end position="28"/>
    </location>
</feature>
<evidence type="ECO:0000313" key="4">
    <source>
        <dbReference type="Proteomes" id="UP000197097"/>
    </source>
</evidence>
<evidence type="ECO:0000259" key="2">
    <source>
        <dbReference type="Pfam" id="PF00144"/>
    </source>
</evidence>
<feature type="chain" id="PRO_5013016854" evidence="1">
    <location>
        <begin position="29"/>
        <end position="345"/>
    </location>
</feature>
<dbReference type="Gene3D" id="3.40.710.10">
    <property type="entry name" value="DD-peptidase/beta-lactamase superfamily"/>
    <property type="match status" value="1"/>
</dbReference>
<dbReference type="GO" id="GO:0016787">
    <property type="term" value="F:hydrolase activity"/>
    <property type="evidence" value="ECO:0007669"/>
    <property type="project" value="UniProtKB-KW"/>
</dbReference>